<name>A0A415S615_MEDGN</name>
<dbReference type="Pfam" id="PF01381">
    <property type="entry name" value="HTH_3"/>
    <property type="match status" value="1"/>
</dbReference>
<feature type="domain" description="HTH cro/C1-type" evidence="2">
    <location>
        <begin position="10"/>
        <end position="64"/>
    </location>
</feature>
<accession>A0A415S615</accession>
<evidence type="ECO:0000256" key="1">
    <source>
        <dbReference type="ARBA" id="ARBA00023125"/>
    </source>
</evidence>
<organism evidence="3 4">
    <name type="scientific">Mediterraneibacter gnavus</name>
    <name type="common">Ruminococcus gnavus</name>
    <dbReference type="NCBI Taxonomy" id="33038"/>
    <lineage>
        <taxon>Bacteria</taxon>
        <taxon>Bacillati</taxon>
        <taxon>Bacillota</taxon>
        <taxon>Clostridia</taxon>
        <taxon>Lachnospirales</taxon>
        <taxon>Lachnospiraceae</taxon>
        <taxon>Mediterraneibacter</taxon>
    </lineage>
</organism>
<dbReference type="GO" id="GO:0003677">
    <property type="term" value="F:DNA binding"/>
    <property type="evidence" value="ECO:0007669"/>
    <property type="project" value="UniProtKB-KW"/>
</dbReference>
<evidence type="ECO:0000259" key="2">
    <source>
        <dbReference type="PROSITE" id="PS50943"/>
    </source>
</evidence>
<dbReference type="PANTHER" id="PTHR46558">
    <property type="entry name" value="TRACRIPTIONAL REGULATORY PROTEIN-RELATED-RELATED"/>
    <property type="match status" value="1"/>
</dbReference>
<dbReference type="CDD" id="cd00093">
    <property type="entry name" value="HTH_XRE"/>
    <property type="match status" value="1"/>
</dbReference>
<proteinExistence type="predicted"/>
<dbReference type="Gene3D" id="1.10.260.40">
    <property type="entry name" value="lambda repressor-like DNA-binding domains"/>
    <property type="match status" value="1"/>
</dbReference>
<gene>
    <name evidence="3" type="ORF">DWZ50_15395</name>
</gene>
<dbReference type="EMBL" id="QRQE01000047">
    <property type="protein sequence ID" value="RHM71443.1"/>
    <property type="molecule type" value="Genomic_DNA"/>
</dbReference>
<dbReference type="SMART" id="SM00530">
    <property type="entry name" value="HTH_XRE"/>
    <property type="match status" value="1"/>
</dbReference>
<dbReference type="SUPFAM" id="SSF47413">
    <property type="entry name" value="lambda repressor-like DNA-binding domains"/>
    <property type="match status" value="1"/>
</dbReference>
<sequence length="109" mass="12893">MDIKRFGKKLKEKRKQNGFTYQQLADTCHVNHGYIRQLESGLKMPSMQLMLSLCDILQTSPNYLLEFTEDNDDKEILERIYKLSPKQKQLLIYMLDSLINYMDKVDGEI</sequence>
<dbReference type="InterPro" id="IPR001387">
    <property type="entry name" value="Cro/C1-type_HTH"/>
</dbReference>
<comment type="caution">
    <text evidence="3">The sequence shown here is derived from an EMBL/GenBank/DDBJ whole genome shotgun (WGS) entry which is preliminary data.</text>
</comment>
<dbReference type="RefSeq" id="WP_118445064.1">
    <property type="nucleotide sequence ID" value="NZ_JBCPGC010000068.1"/>
</dbReference>
<evidence type="ECO:0000313" key="3">
    <source>
        <dbReference type="EMBL" id="RHM71443.1"/>
    </source>
</evidence>
<dbReference type="Proteomes" id="UP000285610">
    <property type="component" value="Unassembled WGS sequence"/>
</dbReference>
<dbReference type="AlphaFoldDB" id="A0A415S615"/>
<protein>
    <submittedName>
        <fullName evidence="3">Helix-turn-helix domain-containing protein</fullName>
    </submittedName>
</protein>
<dbReference type="PROSITE" id="PS50943">
    <property type="entry name" value="HTH_CROC1"/>
    <property type="match status" value="1"/>
</dbReference>
<evidence type="ECO:0000313" key="4">
    <source>
        <dbReference type="Proteomes" id="UP000285610"/>
    </source>
</evidence>
<keyword evidence="1" id="KW-0238">DNA-binding</keyword>
<dbReference type="PANTHER" id="PTHR46558:SF4">
    <property type="entry name" value="DNA-BIDING PHAGE PROTEIN"/>
    <property type="match status" value="1"/>
</dbReference>
<reference evidence="3 4" key="1">
    <citation type="submission" date="2018-08" db="EMBL/GenBank/DDBJ databases">
        <title>A genome reference for cultivated species of the human gut microbiota.</title>
        <authorList>
            <person name="Zou Y."/>
            <person name="Xue W."/>
            <person name="Luo G."/>
        </authorList>
    </citation>
    <scope>NUCLEOTIDE SEQUENCE [LARGE SCALE GENOMIC DNA]</scope>
    <source>
        <strain evidence="3 4">AF33-12</strain>
    </source>
</reference>
<dbReference type="InterPro" id="IPR010982">
    <property type="entry name" value="Lambda_DNA-bd_dom_sf"/>
</dbReference>